<dbReference type="Proteomes" id="UP000002700">
    <property type="component" value="Chromosome I"/>
</dbReference>
<dbReference type="EnsemblBacteria" id="ABA48730">
    <property type="protein sequence ID" value="ABA48730"/>
    <property type="gene ID" value="BURPS1710b_0391"/>
</dbReference>
<reference evidence="2 3" key="1">
    <citation type="submission" date="2005-09" db="EMBL/GenBank/DDBJ databases">
        <authorList>
            <person name="Woods D.E."/>
            <person name="Nierman W.C."/>
        </authorList>
    </citation>
    <scope>NUCLEOTIDE SEQUENCE [LARGE SCALE GENOMIC DNA]</scope>
    <source>
        <strain evidence="2 3">1710b</strain>
    </source>
</reference>
<feature type="compositionally biased region" description="Basic residues" evidence="1">
    <location>
        <begin position="536"/>
        <end position="552"/>
    </location>
</feature>
<name>Q3JX98_BURP1</name>
<dbReference type="AlphaFoldDB" id="Q3JX98"/>
<sequence length="567" mass="63196">MIDARAEPLEDARVDLRVGRRARDDLLEQVHVDRAGARVREQQAARAQQLQAAQVDVLVRARRAIDAVARRRELRRIEHDQVEALAFVDEAAQRLERVGVEPLRARGVEAVRGDVALRERERVARRIDRHDPLRAALERREREAARVAEAVQHVAIARVLRDERAVLALVDVEARLVAVAHVDVIQHAVLVRDQRVGRRVAREHAGRLFEPFLFADRHVRALVDVRAAGGRDERRDDRALPVLDARRHELADELAATLAVARRDRRGRAAFGRARGGVAGVGGASRRDVVIDDEPRQPVRLAEHEPHRVRARDHRAAMRERALHAPLEERVVDRLVLVEAPHAQPDLRMRAVRGAREEAPVVRAHDDGRAGRGLAVDAVDRVRVDPRVAAQQGFVFRRLERNGMHVGIEMAARGAAECDSGIRRFSDAARAAARVSRAFSRADARCRKSSRDAGSRATYRPASPRCSRARAAPAPRAGRRSIAARASRTSGAVRADERSPECPPRAPRASRARARRRATSGCRAPRGRAVADRASRIRRAPRARRAARRAPCGRRAPCAPCRPCRAR</sequence>
<gene>
    <name evidence="2" type="ordered locus">BURPS1710b_0391</name>
</gene>
<feature type="compositionally biased region" description="Basic and acidic residues" evidence="1">
    <location>
        <begin position="440"/>
        <end position="454"/>
    </location>
</feature>
<feature type="compositionally biased region" description="Low complexity" evidence="1">
    <location>
        <begin position="460"/>
        <end position="488"/>
    </location>
</feature>
<feature type="compositionally biased region" description="Basic residues" evidence="1">
    <location>
        <begin position="508"/>
        <end position="518"/>
    </location>
</feature>
<evidence type="ECO:0000313" key="2">
    <source>
        <dbReference type="EMBL" id="ABA48730.1"/>
    </source>
</evidence>
<feature type="compositionally biased region" description="Low complexity" evidence="1">
    <location>
        <begin position="553"/>
        <end position="567"/>
    </location>
</feature>
<dbReference type="KEGG" id="bpm:BURPS1710b_0391"/>
<accession>Q3JX98</accession>
<organism evidence="2 3">
    <name type="scientific">Burkholderia pseudomallei (strain 1710b)</name>
    <dbReference type="NCBI Taxonomy" id="320372"/>
    <lineage>
        <taxon>Bacteria</taxon>
        <taxon>Pseudomonadati</taxon>
        <taxon>Pseudomonadota</taxon>
        <taxon>Betaproteobacteria</taxon>
        <taxon>Burkholderiales</taxon>
        <taxon>Burkholderiaceae</taxon>
        <taxon>Burkholderia</taxon>
        <taxon>pseudomallei group</taxon>
    </lineage>
</organism>
<evidence type="ECO:0000256" key="1">
    <source>
        <dbReference type="SAM" id="MobiDB-lite"/>
    </source>
</evidence>
<feature type="region of interest" description="Disordered" evidence="1">
    <location>
        <begin position="439"/>
        <end position="567"/>
    </location>
</feature>
<proteinExistence type="predicted"/>
<protein>
    <submittedName>
        <fullName evidence="2">Uncharacterized protein</fullName>
    </submittedName>
</protein>
<evidence type="ECO:0000313" key="3">
    <source>
        <dbReference type="Proteomes" id="UP000002700"/>
    </source>
</evidence>
<dbReference type="EMBL" id="CP000124">
    <property type="protein sequence ID" value="ABA48730.1"/>
    <property type="molecule type" value="Genomic_DNA"/>
</dbReference>
<dbReference type="HOGENOM" id="CLU_480357_0_0_4"/>